<reference evidence="1 2" key="1">
    <citation type="submission" date="2016-03" db="EMBL/GenBank/DDBJ databases">
        <title>Shallow-sea hydrothermal system.</title>
        <authorList>
            <person name="Tang K."/>
        </authorList>
    </citation>
    <scope>NUCLEOTIDE SEQUENCE [LARGE SCALE GENOMIC DNA]</scope>
    <source>
        <strain evidence="1 2">JLT9</strain>
    </source>
</reference>
<dbReference type="STRING" id="1758689.SGUI_3025"/>
<protein>
    <submittedName>
        <fullName evidence="1">Uncharacterized protein</fullName>
    </submittedName>
</protein>
<proteinExistence type="predicted"/>
<dbReference type="AlphaFoldDB" id="A0A1B1NG76"/>
<gene>
    <name evidence="1" type="ORF">SGUI_3025</name>
</gene>
<sequence length="66" mass="6666">MENMIVTGGIAVYSTDATTTLRTPRLRSAVRVLAASVPGSFGSGVVEPAAPHAVDPTLGLGSSRTP</sequence>
<name>A0A1B1NG76_9MICO</name>
<organism evidence="1 2">
    <name type="scientific">Serinicoccus hydrothermalis</name>
    <dbReference type="NCBI Taxonomy" id="1758689"/>
    <lineage>
        <taxon>Bacteria</taxon>
        <taxon>Bacillati</taxon>
        <taxon>Actinomycetota</taxon>
        <taxon>Actinomycetes</taxon>
        <taxon>Micrococcales</taxon>
        <taxon>Ornithinimicrobiaceae</taxon>
        <taxon>Serinicoccus</taxon>
    </lineage>
</organism>
<dbReference type="RefSeq" id="WP_066641740.1">
    <property type="nucleotide sequence ID" value="NZ_CP014989.1"/>
</dbReference>
<dbReference type="EMBL" id="CP014989">
    <property type="protein sequence ID" value="ANS80421.1"/>
    <property type="molecule type" value="Genomic_DNA"/>
</dbReference>
<evidence type="ECO:0000313" key="1">
    <source>
        <dbReference type="EMBL" id="ANS80421.1"/>
    </source>
</evidence>
<dbReference type="Proteomes" id="UP000092482">
    <property type="component" value="Chromosome"/>
</dbReference>
<keyword evidence="2" id="KW-1185">Reference proteome</keyword>
<accession>A0A1B1NG76</accession>
<evidence type="ECO:0000313" key="2">
    <source>
        <dbReference type="Proteomes" id="UP000092482"/>
    </source>
</evidence>
<dbReference type="KEGG" id="serj:SGUI_3025"/>
<dbReference type="OrthoDB" id="4871267at2"/>